<dbReference type="AlphaFoldDB" id="A0AAI9C1N2"/>
<protein>
    <submittedName>
        <fullName evidence="4">Phage tail length tape measure family protein</fullName>
    </submittedName>
</protein>
<evidence type="ECO:0000259" key="3">
    <source>
        <dbReference type="Pfam" id="PF06791"/>
    </source>
</evidence>
<dbReference type="EMBL" id="ABLOJW010000010">
    <property type="protein sequence ID" value="EKT4092684.1"/>
    <property type="molecule type" value="Genomic_DNA"/>
</dbReference>
<organism evidence="4 5">
    <name type="scientific">Stenotrophomonas maltophilia</name>
    <name type="common">Pseudomonas maltophilia</name>
    <name type="synonym">Xanthomonas maltophilia</name>
    <dbReference type="NCBI Taxonomy" id="40324"/>
    <lineage>
        <taxon>Bacteria</taxon>
        <taxon>Pseudomonadati</taxon>
        <taxon>Pseudomonadota</taxon>
        <taxon>Gammaproteobacteria</taxon>
        <taxon>Lysobacterales</taxon>
        <taxon>Lysobacteraceae</taxon>
        <taxon>Stenotrophomonas</taxon>
        <taxon>Stenotrophomonas maltophilia group</taxon>
    </lineage>
</organism>
<feature type="compositionally biased region" description="Polar residues" evidence="2">
    <location>
        <begin position="806"/>
        <end position="823"/>
    </location>
</feature>
<name>A0AAI9C1N2_STEMA</name>
<accession>A0AAI9C1N2</accession>
<feature type="region of interest" description="Disordered" evidence="2">
    <location>
        <begin position="803"/>
        <end position="829"/>
    </location>
</feature>
<evidence type="ECO:0000313" key="4">
    <source>
        <dbReference type="EMBL" id="EKT4092684.1"/>
    </source>
</evidence>
<proteinExistence type="predicted"/>
<evidence type="ECO:0000256" key="1">
    <source>
        <dbReference type="SAM" id="Coils"/>
    </source>
</evidence>
<dbReference type="Pfam" id="PF06791">
    <property type="entry name" value="TMP_2"/>
    <property type="match status" value="1"/>
</dbReference>
<dbReference type="InterPro" id="IPR009628">
    <property type="entry name" value="Phage_tape_measure_N"/>
</dbReference>
<comment type="caution">
    <text evidence="4">The sequence shown here is derived from an EMBL/GenBank/DDBJ whole genome shotgun (WGS) entry which is preliminary data.</text>
</comment>
<evidence type="ECO:0000313" key="5">
    <source>
        <dbReference type="Proteomes" id="UP001218208"/>
    </source>
</evidence>
<gene>
    <name evidence="4" type="ORF">QEG23_002204</name>
</gene>
<keyword evidence="1" id="KW-0175">Coiled coil</keyword>
<reference evidence="4" key="1">
    <citation type="submission" date="2022-07" db="EMBL/GenBank/DDBJ databases">
        <authorList>
            <consortium name="DAFM: The Division of Animal and Food Microbiology"/>
        </authorList>
    </citation>
    <scope>NUCLEOTIDE SEQUENCE</scope>
    <source>
        <strain evidence="4">19MO01SH01-2</strain>
    </source>
</reference>
<feature type="coiled-coil region" evidence="1">
    <location>
        <begin position="354"/>
        <end position="381"/>
    </location>
</feature>
<evidence type="ECO:0000256" key="2">
    <source>
        <dbReference type="SAM" id="MobiDB-lite"/>
    </source>
</evidence>
<sequence length="829" mass="87275">MSRSLGTLTIDVIAEVGGFASGLDKSERRAEKWRKKVEAEAKLAGLALGTAIAAAVVMIGRNTIAAEREVAQLDAIIRSTGGAAGYTRQQLLDMADTLSSKSTFSGGEIVEAQTRLLSYSGILTSNIPRAMQAVIDQSARLGISVSQSAETIGRALESPSKAAAALAQQGFGAAFTKEVRGTIDELVKAGKEGEAQVMILEILEESYAGAAQAARDTFGGALQALGNTLNDITTAKDGSLKGATDAVNTLIETLNDPATREGFNNLISGAVEAIGTMAKFASTAANVTKFVAESLAARVSGPDMADVVRVEDRIERLQKTLAAVQNSKGTLGFSMLNASELIPSDLVSRPDTVIQRLRGEIEMEQRKLAEGQRMLEQAAKAASAASPIPDGVTGDAAARAAAAAAAADADNAKARLAGQQQLQRAYESASLQLQRQIELFDTSADRSGRATELQRLNFEMAQGSLKGLNSASQERLRALATEIDRLAGVKSANEEAAKATEAFVKLKDELNKKDSLGVDLARDRLKVLQAAANVGAANDQDYAATAAKVIQQVGGSGAADYKGPDALYGGSSGEFAKIDSAQEAERQKFAAQLEALEENRQARFDLEAEWNAQELQLREEHEANLARLDRARWQVAATEAQSALGSITDVMRTSFGEQSALYKAAFVVQKAAAIAQSVIAIQQGMAMAAANPWPTNLAAIASVAAATAGIVSNIAAVGMAHDGIDSVPETGTWLLQKGERVTTAATSAKLDATLDRVSRDSAGGGRGDTNEFNFNVNGTISERERLMLEQTVTRAVTLARQDRVADTTSGTGPQSRAMRSNWNVRRKVG</sequence>
<dbReference type="Proteomes" id="UP001218208">
    <property type="component" value="Unassembled WGS sequence"/>
</dbReference>
<feature type="coiled-coil region" evidence="1">
    <location>
        <begin position="579"/>
        <end position="631"/>
    </location>
</feature>
<feature type="domain" description="Bacteriophage tail tape measure N-terminal" evidence="3">
    <location>
        <begin position="45"/>
        <end position="169"/>
    </location>
</feature>